<evidence type="ECO:0000256" key="1">
    <source>
        <dbReference type="SAM" id="MobiDB-lite"/>
    </source>
</evidence>
<feature type="region of interest" description="Disordered" evidence="1">
    <location>
        <begin position="1"/>
        <end position="48"/>
    </location>
</feature>
<evidence type="ECO:0000313" key="2">
    <source>
        <dbReference type="EMBL" id="MDJ1131783.1"/>
    </source>
</evidence>
<gene>
    <name evidence="2" type="ORF">NMN56_007390</name>
</gene>
<protein>
    <submittedName>
        <fullName evidence="2">Uncharacterized protein</fullName>
    </submittedName>
</protein>
<comment type="caution">
    <text evidence="2">The sequence shown here is derived from an EMBL/GenBank/DDBJ whole genome shotgun (WGS) entry which is preliminary data.</text>
</comment>
<keyword evidence="3" id="KW-1185">Reference proteome</keyword>
<dbReference type="EMBL" id="JANCPR020000006">
    <property type="protein sequence ID" value="MDJ1131783.1"/>
    <property type="molecule type" value="Genomic_DNA"/>
</dbReference>
<name>A0ABT6ZRU8_9ACTN</name>
<evidence type="ECO:0000313" key="3">
    <source>
        <dbReference type="Proteomes" id="UP001214441"/>
    </source>
</evidence>
<dbReference type="InterPro" id="IPR054202">
    <property type="entry name" value="DUF6907"/>
</dbReference>
<dbReference type="Proteomes" id="UP001214441">
    <property type="component" value="Unassembled WGS sequence"/>
</dbReference>
<proteinExistence type="predicted"/>
<sequence>MTGHDNSPRPNAGRGPVTVHTRDHGPVTMPEPGWCLGHHEDDGYREDIAHEGPETRIEVPTSRGPELLLLTMLEQRPFTNRAPGTGVFRNVSIGDNDWFPSSPADLHTLAAHLSSAARAMHVFAEELEQMGGAR</sequence>
<reference evidence="2 3" key="1">
    <citation type="submission" date="2023-05" db="EMBL/GenBank/DDBJ databases">
        <title>Streptantibioticus silvisoli sp. nov., acidotolerant actinomycetes 1 from pine litter.</title>
        <authorList>
            <person name="Swiecimska M."/>
            <person name="Golinska P."/>
            <person name="Sangal V."/>
            <person name="Wachnowicz B."/>
            <person name="Goodfellow M."/>
        </authorList>
    </citation>
    <scope>NUCLEOTIDE SEQUENCE [LARGE SCALE GENOMIC DNA]</scope>
    <source>
        <strain evidence="2 3">DSM 42109</strain>
    </source>
</reference>
<dbReference type="RefSeq" id="WP_274044495.1">
    <property type="nucleotide sequence ID" value="NZ_JANCPR020000006.1"/>
</dbReference>
<feature type="compositionally biased region" description="Basic and acidic residues" evidence="1">
    <location>
        <begin position="37"/>
        <end position="48"/>
    </location>
</feature>
<accession>A0ABT6ZRU8</accession>
<organism evidence="2 3">
    <name type="scientific">Streptomyces iconiensis</name>
    <dbReference type="NCBI Taxonomy" id="1384038"/>
    <lineage>
        <taxon>Bacteria</taxon>
        <taxon>Bacillati</taxon>
        <taxon>Actinomycetota</taxon>
        <taxon>Actinomycetes</taxon>
        <taxon>Kitasatosporales</taxon>
        <taxon>Streptomycetaceae</taxon>
        <taxon>Streptomyces</taxon>
    </lineage>
</organism>
<dbReference type="Pfam" id="PF21848">
    <property type="entry name" value="DUF6907"/>
    <property type="match status" value="1"/>
</dbReference>